<accession>A0AAV5E9Y2</accession>
<evidence type="ECO:0000256" key="1">
    <source>
        <dbReference type="SAM" id="MobiDB-lite"/>
    </source>
</evidence>
<dbReference type="EMBL" id="BQKI01000074">
    <property type="protein sequence ID" value="GJN19309.1"/>
    <property type="molecule type" value="Genomic_DNA"/>
</dbReference>
<dbReference type="AlphaFoldDB" id="A0AAV5E9Y2"/>
<name>A0AAV5E9Y2_ELECO</name>
<evidence type="ECO:0000313" key="3">
    <source>
        <dbReference type="Proteomes" id="UP001054889"/>
    </source>
</evidence>
<organism evidence="2 3">
    <name type="scientific">Eleusine coracana subsp. coracana</name>
    <dbReference type="NCBI Taxonomy" id="191504"/>
    <lineage>
        <taxon>Eukaryota</taxon>
        <taxon>Viridiplantae</taxon>
        <taxon>Streptophyta</taxon>
        <taxon>Embryophyta</taxon>
        <taxon>Tracheophyta</taxon>
        <taxon>Spermatophyta</taxon>
        <taxon>Magnoliopsida</taxon>
        <taxon>Liliopsida</taxon>
        <taxon>Poales</taxon>
        <taxon>Poaceae</taxon>
        <taxon>PACMAD clade</taxon>
        <taxon>Chloridoideae</taxon>
        <taxon>Cynodonteae</taxon>
        <taxon>Eleusininae</taxon>
        <taxon>Eleusine</taxon>
    </lineage>
</organism>
<feature type="region of interest" description="Disordered" evidence="1">
    <location>
        <begin position="154"/>
        <end position="246"/>
    </location>
</feature>
<sequence>MAGGADDNHTPISDGHHSRHSARVIRHTCNRSPRITIDFPCHDVPVADHVHPCPRLSISGRGAARPRAQALLDHALLHGPPRPRDGVERLCGAHEPALPRRRVPAEHHEPGAADADAPRLVPLPRHLRHRDPRVGLRVVGRRRPQRVLLRVVPARNEHPPRLTGRRAREERPARRRHLRAAPPCPGQKVVHVDRGRRGPRLRVPPAQHHQLPSRALADHGQLAEQREPPAGERRRRRHRGPRAGGHVVEHEAVGGRCCGGGVLVGRAGGGERRRGLRQHEQRPRPAEAVVERRLHLRLPLPRHAACRGELVEPHAYQALSSQIVRQTRDQVVHG</sequence>
<feature type="compositionally biased region" description="Basic and acidic residues" evidence="1">
    <location>
        <begin position="155"/>
        <end position="172"/>
    </location>
</feature>
<feature type="region of interest" description="Disordered" evidence="1">
    <location>
        <begin position="268"/>
        <end position="288"/>
    </location>
</feature>
<feature type="region of interest" description="Disordered" evidence="1">
    <location>
        <begin position="1"/>
        <end position="22"/>
    </location>
</feature>
<feature type="compositionally biased region" description="Basic and acidic residues" evidence="1">
    <location>
        <begin position="269"/>
        <end position="288"/>
    </location>
</feature>
<evidence type="ECO:0000313" key="2">
    <source>
        <dbReference type="EMBL" id="GJN19309.1"/>
    </source>
</evidence>
<reference evidence="2" key="2">
    <citation type="submission" date="2021-12" db="EMBL/GenBank/DDBJ databases">
        <title>Resequencing data analysis of finger millet.</title>
        <authorList>
            <person name="Hatakeyama M."/>
            <person name="Aluri S."/>
            <person name="Balachadran M.T."/>
            <person name="Sivarajan S.R."/>
            <person name="Poveda L."/>
            <person name="Shimizu-Inatsugi R."/>
            <person name="Schlapbach R."/>
            <person name="Sreeman S.M."/>
            <person name="Shimizu K.K."/>
        </authorList>
    </citation>
    <scope>NUCLEOTIDE SEQUENCE</scope>
</reference>
<keyword evidence="3" id="KW-1185">Reference proteome</keyword>
<proteinExistence type="predicted"/>
<reference evidence="2" key="1">
    <citation type="journal article" date="2018" name="DNA Res.">
        <title>Multiple hybrid de novo genome assembly of finger millet, an orphan allotetraploid crop.</title>
        <authorList>
            <person name="Hatakeyama M."/>
            <person name="Aluri S."/>
            <person name="Balachadran M.T."/>
            <person name="Sivarajan S.R."/>
            <person name="Patrignani A."/>
            <person name="Gruter S."/>
            <person name="Poveda L."/>
            <person name="Shimizu-Inatsugi R."/>
            <person name="Baeten J."/>
            <person name="Francoijs K.J."/>
            <person name="Nataraja K.N."/>
            <person name="Reddy Y.A.N."/>
            <person name="Phadnis S."/>
            <person name="Ravikumar R.L."/>
            <person name="Schlapbach R."/>
            <person name="Sreeman S.M."/>
            <person name="Shimizu K.K."/>
        </authorList>
    </citation>
    <scope>NUCLEOTIDE SEQUENCE</scope>
</reference>
<gene>
    <name evidence="2" type="primary">gb06571</name>
    <name evidence="2" type="ORF">PR202_gb06571</name>
</gene>
<protein>
    <submittedName>
        <fullName evidence="2">Uncharacterized protein</fullName>
    </submittedName>
</protein>
<dbReference type="Proteomes" id="UP001054889">
    <property type="component" value="Unassembled WGS sequence"/>
</dbReference>
<comment type="caution">
    <text evidence="2">The sequence shown here is derived from an EMBL/GenBank/DDBJ whole genome shotgun (WGS) entry which is preliminary data.</text>
</comment>